<dbReference type="NCBIfam" id="TIGR00095">
    <property type="entry name" value="16S rRNA (guanine(966)-N(2))-methyltransferase RsmD"/>
    <property type="match status" value="1"/>
</dbReference>
<feature type="compositionally biased region" description="Polar residues" evidence="3">
    <location>
        <begin position="9"/>
        <end position="20"/>
    </location>
</feature>
<proteinExistence type="predicted"/>
<dbReference type="SUPFAM" id="SSF53335">
    <property type="entry name" value="S-adenosyl-L-methionine-dependent methyltransferases"/>
    <property type="match status" value="1"/>
</dbReference>
<dbReference type="GO" id="GO:0052913">
    <property type="term" value="F:16S rRNA (guanine(966)-N(2))-methyltransferase activity"/>
    <property type="evidence" value="ECO:0007669"/>
    <property type="project" value="UniProtKB-EC"/>
</dbReference>
<dbReference type="CDD" id="cd02440">
    <property type="entry name" value="AdoMet_MTases"/>
    <property type="match status" value="1"/>
</dbReference>
<accession>A0AAT9K170</accession>
<evidence type="ECO:0000313" key="4">
    <source>
        <dbReference type="EMBL" id="QFZ91744.2"/>
    </source>
</evidence>
<dbReference type="PROSITE" id="PS00092">
    <property type="entry name" value="N6_MTASE"/>
    <property type="match status" value="1"/>
</dbReference>
<dbReference type="AlphaFoldDB" id="A0AAT9K170"/>
<sequence length="182" mass="20080">MSIRLSGGRSLQTPAGLTTRPTPARVRNAVFNIWQLHVPNCRWLDLCTGSGAMGGEALLRGASAVWGIEQSPKACRAIAHNWQKLQADDQEVRLLKGEVCRILATLMAAPFDLIYFDPPYDSNLYEPVLALLAERSLLKTQGEIAVEHRPDRAIALPPGFTLKQSRRYGSTAISLITWKTEA</sequence>
<reference evidence="4" key="1">
    <citation type="submission" date="2024-01" db="EMBL/GenBank/DDBJ databases">
        <title>Synechococcus elongatus PCC 11802, a close yet different native of Synechococcus elongatus PCC 11801.</title>
        <authorList>
            <person name="Jaiswal D."/>
            <person name="Sengupta A."/>
            <person name="Sengupta S."/>
            <person name="Pakrasi H.B."/>
            <person name="Wangikar P."/>
        </authorList>
    </citation>
    <scope>NUCLEOTIDE SEQUENCE</scope>
    <source>
        <strain evidence="4">PCC 11802</strain>
    </source>
</reference>
<evidence type="ECO:0000256" key="1">
    <source>
        <dbReference type="ARBA" id="ARBA00022603"/>
    </source>
</evidence>
<evidence type="ECO:0000256" key="3">
    <source>
        <dbReference type="SAM" id="MobiDB-lite"/>
    </source>
</evidence>
<evidence type="ECO:0000256" key="2">
    <source>
        <dbReference type="ARBA" id="ARBA00022679"/>
    </source>
</evidence>
<dbReference type="PIRSF" id="PIRSF004553">
    <property type="entry name" value="CHP00095"/>
    <property type="match status" value="1"/>
</dbReference>
<dbReference type="InterPro" id="IPR004398">
    <property type="entry name" value="RNA_MeTrfase_RsmD"/>
</dbReference>
<dbReference type="EC" id="2.1.1.171" evidence="4"/>
<organism evidence="4">
    <name type="scientific">Synechococcus elongatus PCC 11802</name>
    <dbReference type="NCBI Taxonomy" id="2283154"/>
    <lineage>
        <taxon>Bacteria</taxon>
        <taxon>Bacillati</taxon>
        <taxon>Cyanobacteriota</taxon>
        <taxon>Cyanophyceae</taxon>
        <taxon>Synechococcales</taxon>
        <taxon>Synechococcaceae</taxon>
        <taxon>Synechococcus</taxon>
    </lineage>
</organism>
<dbReference type="Pfam" id="PF03602">
    <property type="entry name" value="Cons_hypoth95"/>
    <property type="match status" value="1"/>
</dbReference>
<name>A0AAT9K170_SYNEL</name>
<keyword evidence="1 4" id="KW-0489">Methyltransferase</keyword>
<protein>
    <submittedName>
        <fullName evidence="4">16S rRNA (Guanine(966)-N(2))-methyltransferase RsmD</fullName>
        <ecNumber evidence="4">2.1.1.171</ecNumber>
    </submittedName>
</protein>
<gene>
    <name evidence="4" type="primary">rsmD</name>
    <name evidence="4" type="ORF">EKO22_04510</name>
</gene>
<dbReference type="Gene3D" id="3.40.50.150">
    <property type="entry name" value="Vaccinia Virus protein VP39"/>
    <property type="match status" value="1"/>
</dbReference>
<dbReference type="InterPro" id="IPR029063">
    <property type="entry name" value="SAM-dependent_MTases_sf"/>
</dbReference>
<dbReference type="PANTHER" id="PTHR43542:SF1">
    <property type="entry name" value="METHYLTRANSFERASE"/>
    <property type="match status" value="1"/>
</dbReference>
<dbReference type="PANTHER" id="PTHR43542">
    <property type="entry name" value="METHYLTRANSFERASE"/>
    <property type="match status" value="1"/>
</dbReference>
<dbReference type="GO" id="GO:0003676">
    <property type="term" value="F:nucleic acid binding"/>
    <property type="evidence" value="ECO:0007669"/>
    <property type="project" value="InterPro"/>
</dbReference>
<dbReference type="InterPro" id="IPR002052">
    <property type="entry name" value="DNA_methylase_N6_adenine_CS"/>
</dbReference>
<keyword evidence="2 4" id="KW-0808">Transferase</keyword>
<dbReference type="EMBL" id="CP034671">
    <property type="protein sequence ID" value="QFZ91744.2"/>
    <property type="molecule type" value="Genomic_DNA"/>
</dbReference>
<feature type="region of interest" description="Disordered" evidence="3">
    <location>
        <begin position="1"/>
        <end position="20"/>
    </location>
</feature>
<dbReference type="RefSeq" id="WP_208677888.1">
    <property type="nucleotide sequence ID" value="NZ_CP034671.2"/>
</dbReference>